<name>A0A1Y2ANU1_9FUNG</name>
<proteinExistence type="predicted"/>
<evidence type="ECO:0000313" key="1">
    <source>
        <dbReference type="EMBL" id="ORY24243.1"/>
    </source>
</evidence>
<sequence length="325" mass="38465">MTLMTAYYFVYKIVLSIETNLDVSDIVSFLDNGLVETENGYNKNIKSNKALNILQFVTPTIKYRKSYILHKDVRIDVTKYEDKSQFEVDFSRNINHERSNMINIIIYFIYYQTLNSKNQLHHHWTPYSTIADDLVKNTFFVAAKTDGLRRLVIIINHLMFSISENFDVEYIDCINSDLHLVFNCEFVNDDFIPFDILYHNVDLRLKSYKECIAILDSLNFDSFKDKFKRKKIRKCRNYSDLQNFIENEMDNENKNLVPNDGIIITDGASTYTLQNIIPFDSHRVEHIRVYKIKTRSTVDLRFDGRYFYAKQHSIKKSNLKLTLPL</sequence>
<dbReference type="SUPFAM" id="SSF56091">
    <property type="entry name" value="DNA ligase/mRNA capping enzyme, catalytic domain"/>
    <property type="match status" value="1"/>
</dbReference>
<dbReference type="Proteomes" id="UP000193920">
    <property type="component" value="Unassembled WGS sequence"/>
</dbReference>
<reference evidence="1 2" key="1">
    <citation type="submission" date="2016-08" db="EMBL/GenBank/DDBJ databases">
        <title>A Parts List for Fungal Cellulosomes Revealed by Comparative Genomics.</title>
        <authorList>
            <consortium name="DOE Joint Genome Institute"/>
            <person name="Haitjema C.H."/>
            <person name="Gilmore S.P."/>
            <person name="Henske J.K."/>
            <person name="Solomon K.V."/>
            <person name="De Groot R."/>
            <person name="Kuo A."/>
            <person name="Mondo S.J."/>
            <person name="Salamov A.A."/>
            <person name="Labutti K."/>
            <person name="Zhao Z."/>
            <person name="Chiniquy J."/>
            <person name="Barry K."/>
            <person name="Brewer H.M."/>
            <person name="Purvine S.O."/>
            <person name="Wright A.T."/>
            <person name="Boxma B."/>
            <person name="Van Alen T."/>
            <person name="Hackstein J.H."/>
            <person name="Baker S.E."/>
            <person name="Grigoriev I.V."/>
            <person name="O'Malley M.A."/>
        </authorList>
    </citation>
    <scope>NUCLEOTIDE SEQUENCE [LARGE SCALE GENOMIC DNA]</scope>
    <source>
        <strain evidence="1 2">G1</strain>
    </source>
</reference>
<keyword evidence="2" id="KW-1185">Reference proteome</keyword>
<comment type="caution">
    <text evidence="1">The sequence shown here is derived from an EMBL/GenBank/DDBJ whole genome shotgun (WGS) entry which is preliminary data.</text>
</comment>
<dbReference type="EMBL" id="MCOG01000224">
    <property type="protein sequence ID" value="ORY24243.1"/>
    <property type="molecule type" value="Genomic_DNA"/>
</dbReference>
<evidence type="ECO:0000313" key="2">
    <source>
        <dbReference type="Proteomes" id="UP000193920"/>
    </source>
</evidence>
<dbReference type="AlphaFoldDB" id="A0A1Y2ANU1"/>
<dbReference type="Gene3D" id="3.30.470.30">
    <property type="entry name" value="DNA ligase/mRNA capping enzyme"/>
    <property type="match status" value="1"/>
</dbReference>
<protein>
    <submittedName>
        <fullName evidence="1">Uncharacterized protein</fullName>
    </submittedName>
</protein>
<organism evidence="1 2">
    <name type="scientific">Neocallimastix californiae</name>
    <dbReference type="NCBI Taxonomy" id="1754190"/>
    <lineage>
        <taxon>Eukaryota</taxon>
        <taxon>Fungi</taxon>
        <taxon>Fungi incertae sedis</taxon>
        <taxon>Chytridiomycota</taxon>
        <taxon>Chytridiomycota incertae sedis</taxon>
        <taxon>Neocallimastigomycetes</taxon>
        <taxon>Neocallimastigales</taxon>
        <taxon>Neocallimastigaceae</taxon>
        <taxon>Neocallimastix</taxon>
    </lineage>
</organism>
<gene>
    <name evidence="1" type="ORF">LY90DRAFT_630536</name>
</gene>
<accession>A0A1Y2ANU1</accession>